<dbReference type="GO" id="GO:0005543">
    <property type="term" value="F:phospholipid binding"/>
    <property type="evidence" value="ECO:0007669"/>
    <property type="project" value="TreeGrafter"/>
</dbReference>
<dbReference type="GO" id="GO:0030125">
    <property type="term" value="C:clathrin vesicle coat"/>
    <property type="evidence" value="ECO:0007669"/>
    <property type="project" value="TreeGrafter"/>
</dbReference>
<evidence type="ECO:0000259" key="2">
    <source>
        <dbReference type="PROSITE" id="PS50942"/>
    </source>
</evidence>
<dbReference type="CDD" id="cd03571">
    <property type="entry name" value="ENTH"/>
    <property type="match status" value="1"/>
</dbReference>
<evidence type="ECO:0000313" key="3">
    <source>
        <dbReference type="EMBL" id="EMD47231.1"/>
    </source>
</evidence>
<sequence>MSSWLTSIKKTVYGLTDAQVFLKDATNNEQWGPTTKQYQQIIQYTYHYQECREIMDFLYKRLCEDGKNWREIYKSLLVLDNILKNGSEEAVNIALGRVVEVKTLQSFQKIDEDGKDVGINIRERSKQIVELLTDNDYLKQARITAKNQKKDYGGVGNYGGISSSSYGNYSSNTTSFGSDDFNSFNKPASTYGGYHDDPQPTSTTYSNNPQPTYGRPGTYKDNVVEQKQIQRDPSPVSQVINNQPTNPQPNLFDFDSTPSQPSQQKPLQTSTNLFDMMDVHQPTQQQQQPIQQTSNSADLFWSNKQPATQQQPTSNSLFDFGSTPSQPKQQPNTMDLFAGLSAPSQPSQQQNSVNMFGSMNTPSQQPSTQQTNSNTFDFGDFSSAQPQETKQSDWRANIKIDSIQDTRKQQPTSQQKQTLGQFL</sequence>
<dbReference type="SUPFAM" id="SSF48464">
    <property type="entry name" value="ENTH/VHS domain"/>
    <property type="match status" value="1"/>
</dbReference>
<name>M2S784_ENTHI</name>
<dbReference type="VEuPathDB" id="AmoebaDB:EHI5A_122220"/>
<evidence type="ECO:0000313" key="4">
    <source>
        <dbReference type="Proteomes" id="UP000011755"/>
    </source>
</evidence>
<dbReference type="OrthoDB" id="4033880at2759"/>
<feature type="region of interest" description="Disordered" evidence="1">
    <location>
        <begin position="188"/>
        <end position="267"/>
    </location>
</feature>
<dbReference type="GO" id="GO:0005768">
    <property type="term" value="C:endosome"/>
    <property type="evidence" value="ECO:0007669"/>
    <property type="project" value="TreeGrafter"/>
</dbReference>
<feature type="compositionally biased region" description="Low complexity" evidence="1">
    <location>
        <begin position="360"/>
        <end position="375"/>
    </location>
</feature>
<dbReference type="PANTHER" id="PTHR12276:SF45">
    <property type="entry name" value="CLATHRIN INTERACTOR 1"/>
    <property type="match status" value="1"/>
</dbReference>
<dbReference type="GO" id="GO:0030276">
    <property type="term" value="F:clathrin binding"/>
    <property type="evidence" value="ECO:0007669"/>
    <property type="project" value="TreeGrafter"/>
</dbReference>
<dbReference type="SMART" id="SM00273">
    <property type="entry name" value="ENTH"/>
    <property type="match status" value="1"/>
</dbReference>
<dbReference type="Proteomes" id="UP000011755">
    <property type="component" value="Unassembled WGS sequence"/>
</dbReference>
<gene>
    <name evidence="3" type="ORF">EHI5A_122220</name>
</gene>
<feature type="compositionally biased region" description="Low complexity" evidence="1">
    <location>
        <begin position="341"/>
        <end position="352"/>
    </location>
</feature>
<dbReference type="AlphaFoldDB" id="M2S784"/>
<dbReference type="EMBL" id="KB444377">
    <property type="protein sequence ID" value="EMD47231.1"/>
    <property type="molecule type" value="Genomic_DNA"/>
</dbReference>
<feature type="compositionally biased region" description="Polar residues" evidence="1">
    <location>
        <begin position="409"/>
        <end position="423"/>
    </location>
</feature>
<dbReference type="Pfam" id="PF01417">
    <property type="entry name" value="ENTH"/>
    <property type="match status" value="1"/>
</dbReference>
<feature type="domain" description="ENTH" evidence="2">
    <location>
        <begin position="10"/>
        <end position="142"/>
    </location>
</feature>
<dbReference type="GO" id="GO:0005886">
    <property type="term" value="C:plasma membrane"/>
    <property type="evidence" value="ECO:0007669"/>
    <property type="project" value="TreeGrafter"/>
</dbReference>
<reference evidence="3 4" key="1">
    <citation type="submission" date="2013-02" db="EMBL/GenBank/DDBJ databases">
        <authorList>
            <person name="Hannick L."/>
            <person name="Zafar N."/>
            <person name="Lorenzi H."/>
            <person name="Ali I.A."/>
            <person name="Petri W.P."/>
            <person name="Caler E."/>
        </authorList>
    </citation>
    <scope>NUCLEOTIDE SEQUENCE [LARGE SCALE GENOMIC DNA]</scope>
    <source>
        <strain evidence="3 4">KU27</strain>
    </source>
</reference>
<feature type="compositionally biased region" description="Polar residues" evidence="1">
    <location>
        <begin position="256"/>
        <end position="267"/>
    </location>
</feature>
<dbReference type="Gene3D" id="1.25.40.90">
    <property type="match status" value="1"/>
</dbReference>
<protein>
    <submittedName>
        <fullName evidence="3">ENTH domain containing protein</fullName>
    </submittedName>
</protein>
<accession>M2S784</accession>
<dbReference type="PROSITE" id="PS50942">
    <property type="entry name" value="ENTH"/>
    <property type="match status" value="1"/>
</dbReference>
<evidence type="ECO:0000256" key="1">
    <source>
        <dbReference type="SAM" id="MobiDB-lite"/>
    </source>
</evidence>
<dbReference type="FunFam" id="1.25.40.90:FF:000006">
    <property type="entry name" value="Clathrin interactor 1"/>
    <property type="match status" value="1"/>
</dbReference>
<organism evidence="3 4">
    <name type="scientific">Entamoeba histolytica KU27</name>
    <dbReference type="NCBI Taxonomy" id="885311"/>
    <lineage>
        <taxon>Eukaryota</taxon>
        <taxon>Amoebozoa</taxon>
        <taxon>Evosea</taxon>
        <taxon>Archamoebae</taxon>
        <taxon>Mastigamoebida</taxon>
        <taxon>Entamoebidae</taxon>
        <taxon>Entamoeba</taxon>
    </lineage>
</organism>
<feature type="compositionally biased region" description="Polar residues" evidence="1">
    <location>
        <begin position="304"/>
        <end position="333"/>
    </location>
</feature>
<feature type="region of interest" description="Disordered" evidence="1">
    <location>
        <begin position="304"/>
        <end position="423"/>
    </location>
</feature>
<feature type="compositionally biased region" description="Polar residues" evidence="1">
    <location>
        <begin position="235"/>
        <end position="249"/>
    </location>
</feature>
<dbReference type="PANTHER" id="PTHR12276">
    <property type="entry name" value="EPSIN/ENT-RELATED"/>
    <property type="match status" value="1"/>
</dbReference>
<feature type="compositionally biased region" description="Basic and acidic residues" evidence="1">
    <location>
        <begin position="390"/>
        <end position="408"/>
    </location>
</feature>
<dbReference type="InterPro" id="IPR008942">
    <property type="entry name" value="ENTH_VHS"/>
</dbReference>
<feature type="compositionally biased region" description="Polar residues" evidence="1">
    <location>
        <begin position="199"/>
        <end position="211"/>
    </location>
</feature>
<dbReference type="GO" id="GO:0006897">
    <property type="term" value="P:endocytosis"/>
    <property type="evidence" value="ECO:0007669"/>
    <property type="project" value="TreeGrafter"/>
</dbReference>
<proteinExistence type="predicted"/>
<dbReference type="InterPro" id="IPR013809">
    <property type="entry name" value="ENTH"/>
</dbReference>